<dbReference type="PANTHER" id="PTHR35871">
    <property type="entry name" value="EXPRESSED PROTEIN"/>
    <property type="match status" value="1"/>
</dbReference>
<dbReference type="InParanoid" id="A0A3N4KBR0"/>
<dbReference type="GO" id="GO:0003676">
    <property type="term" value="F:nucleic acid binding"/>
    <property type="evidence" value="ECO:0007669"/>
    <property type="project" value="InterPro"/>
</dbReference>
<dbReference type="STRING" id="1392247.A0A3N4KBR0"/>
<sequence>EKIIQQTLTAITIFEAAHPGCCALFLFDNATSHSAFASNALRRTKMNKGHVGAQPHMRNEWYIDKNGVRMLQKMCYGQRERKIPETLWGKPKGLERLMAQRGFIFGLYPMEQSNCCARKLISQQPDFLSQKGRVQEVMEGRGHRVLFYPRFHCELNWIEYFWARVKLYTRNNCVYDIKSLRENVPLALTWASDLIPKWWSKSLRIMDTYRVGVIYGTEEFKVKAYKSHKRVSSKV</sequence>
<dbReference type="Proteomes" id="UP000277580">
    <property type="component" value="Unassembled WGS sequence"/>
</dbReference>
<feature type="non-terminal residue" evidence="1">
    <location>
        <position position="1"/>
    </location>
</feature>
<dbReference type="PANTHER" id="PTHR35871:SF1">
    <property type="entry name" value="CXC1-LIKE CYSTEINE CLUSTER ASSOCIATED WITH KDZ TRANSPOSASES DOMAIN-CONTAINING PROTEIN"/>
    <property type="match status" value="1"/>
</dbReference>
<accession>A0A3N4KBR0</accession>
<protein>
    <recommendedName>
        <fullName evidence="3">Tc1-like transposase DDE domain-containing protein</fullName>
    </recommendedName>
</protein>
<gene>
    <name evidence="1" type="ORF">P167DRAFT_496983</name>
</gene>
<dbReference type="EMBL" id="ML119226">
    <property type="protein sequence ID" value="RPB06752.1"/>
    <property type="molecule type" value="Genomic_DNA"/>
</dbReference>
<evidence type="ECO:0000313" key="2">
    <source>
        <dbReference type="Proteomes" id="UP000277580"/>
    </source>
</evidence>
<keyword evidence="2" id="KW-1185">Reference proteome</keyword>
<dbReference type="InterPro" id="IPR036397">
    <property type="entry name" value="RNaseH_sf"/>
</dbReference>
<proteinExistence type="predicted"/>
<organism evidence="1 2">
    <name type="scientific">Morchella conica CCBAS932</name>
    <dbReference type="NCBI Taxonomy" id="1392247"/>
    <lineage>
        <taxon>Eukaryota</taxon>
        <taxon>Fungi</taxon>
        <taxon>Dikarya</taxon>
        <taxon>Ascomycota</taxon>
        <taxon>Pezizomycotina</taxon>
        <taxon>Pezizomycetes</taxon>
        <taxon>Pezizales</taxon>
        <taxon>Morchellaceae</taxon>
        <taxon>Morchella</taxon>
    </lineage>
</organism>
<dbReference type="OrthoDB" id="5401962at2759"/>
<dbReference type="AlphaFoldDB" id="A0A3N4KBR0"/>
<evidence type="ECO:0008006" key="3">
    <source>
        <dbReference type="Google" id="ProtNLM"/>
    </source>
</evidence>
<reference evidence="1 2" key="1">
    <citation type="journal article" date="2018" name="Nat. Ecol. Evol.">
        <title>Pezizomycetes genomes reveal the molecular basis of ectomycorrhizal truffle lifestyle.</title>
        <authorList>
            <person name="Murat C."/>
            <person name="Payen T."/>
            <person name="Noel B."/>
            <person name="Kuo A."/>
            <person name="Morin E."/>
            <person name="Chen J."/>
            <person name="Kohler A."/>
            <person name="Krizsan K."/>
            <person name="Balestrini R."/>
            <person name="Da Silva C."/>
            <person name="Montanini B."/>
            <person name="Hainaut M."/>
            <person name="Levati E."/>
            <person name="Barry K.W."/>
            <person name="Belfiori B."/>
            <person name="Cichocki N."/>
            <person name="Clum A."/>
            <person name="Dockter R.B."/>
            <person name="Fauchery L."/>
            <person name="Guy J."/>
            <person name="Iotti M."/>
            <person name="Le Tacon F."/>
            <person name="Lindquist E.A."/>
            <person name="Lipzen A."/>
            <person name="Malagnac F."/>
            <person name="Mello A."/>
            <person name="Molinier V."/>
            <person name="Miyauchi S."/>
            <person name="Poulain J."/>
            <person name="Riccioni C."/>
            <person name="Rubini A."/>
            <person name="Sitrit Y."/>
            <person name="Splivallo R."/>
            <person name="Traeger S."/>
            <person name="Wang M."/>
            <person name="Zifcakova L."/>
            <person name="Wipf D."/>
            <person name="Zambonelli A."/>
            <person name="Paolocci F."/>
            <person name="Nowrousian M."/>
            <person name="Ottonello S."/>
            <person name="Baldrian P."/>
            <person name="Spatafora J.W."/>
            <person name="Henrissat B."/>
            <person name="Nagy L.G."/>
            <person name="Aury J.M."/>
            <person name="Wincker P."/>
            <person name="Grigoriev I.V."/>
            <person name="Bonfante P."/>
            <person name="Martin F.M."/>
        </authorList>
    </citation>
    <scope>NUCLEOTIDE SEQUENCE [LARGE SCALE GENOMIC DNA]</scope>
    <source>
        <strain evidence="1 2">CCBAS932</strain>
    </source>
</reference>
<dbReference type="Gene3D" id="3.30.420.10">
    <property type="entry name" value="Ribonuclease H-like superfamily/Ribonuclease H"/>
    <property type="match status" value="1"/>
</dbReference>
<evidence type="ECO:0000313" key="1">
    <source>
        <dbReference type="EMBL" id="RPB06752.1"/>
    </source>
</evidence>
<name>A0A3N4KBR0_9PEZI</name>